<evidence type="ECO:0000256" key="4">
    <source>
        <dbReference type="ARBA" id="ARBA00022801"/>
    </source>
</evidence>
<evidence type="ECO:0000256" key="13">
    <source>
        <dbReference type="RuleBase" id="RU361183"/>
    </source>
</evidence>
<organism evidence="15 16">
    <name type="scientific">Dissostichus eleginoides</name>
    <name type="common">Patagonian toothfish</name>
    <name type="synonym">Dissostichus amissus</name>
    <dbReference type="NCBI Taxonomy" id="100907"/>
    <lineage>
        <taxon>Eukaryota</taxon>
        <taxon>Metazoa</taxon>
        <taxon>Chordata</taxon>
        <taxon>Craniata</taxon>
        <taxon>Vertebrata</taxon>
        <taxon>Euteleostomi</taxon>
        <taxon>Actinopterygii</taxon>
        <taxon>Neopterygii</taxon>
        <taxon>Teleostei</taxon>
        <taxon>Neoteleostei</taxon>
        <taxon>Acanthomorphata</taxon>
        <taxon>Eupercaria</taxon>
        <taxon>Perciformes</taxon>
        <taxon>Notothenioidei</taxon>
        <taxon>Nototheniidae</taxon>
        <taxon>Dissostichus</taxon>
    </lineage>
</organism>
<evidence type="ECO:0000256" key="6">
    <source>
        <dbReference type="ARBA" id="ARBA00023049"/>
    </source>
</evidence>
<keyword evidence="4 12" id="KW-0378">Hydrolase</keyword>
<feature type="binding site" evidence="12">
    <location>
        <position position="160"/>
    </location>
    <ligand>
        <name>Zn(2+)</name>
        <dbReference type="ChEBI" id="CHEBI:29105"/>
        <note>catalytic</note>
    </ligand>
</feature>
<comment type="subcellular location">
    <subcellularLocation>
        <location evidence="11">Zymogen granule</location>
    </subcellularLocation>
</comment>
<protein>
    <recommendedName>
        <fullName evidence="13">Metalloendopeptidase</fullName>
        <ecNumber evidence="13">3.4.24.-</ecNumber>
    </recommendedName>
</protein>
<dbReference type="GO" id="GO:0008270">
    <property type="term" value="F:zinc ion binding"/>
    <property type="evidence" value="ECO:0007669"/>
    <property type="project" value="UniProtKB-UniRule"/>
</dbReference>
<dbReference type="PANTHER" id="PTHR10127:SF899">
    <property type="entry name" value="ASTACIN-LIKE METALLOENDOPEPTIDASE-RELATED"/>
    <property type="match status" value="1"/>
</dbReference>
<evidence type="ECO:0000313" key="16">
    <source>
        <dbReference type="Proteomes" id="UP001228049"/>
    </source>
</evidence>
<dbReference type="GO" id="GO:0042588">
    <property type="term" value="C:zymogen granule"/>
    <property type="evidence" value="ECO:0007669"/>
    <property type="project" value="UniProtKB-SubCell"/>
</dbReference>
<dbReference type="Pfam" id="PF01400">
    <property type="entry name" value="Astacin"/>
    <property type="match status" value="1"/>
</dbReference>
<sequence length="270" mass="30734">MTPVLLFVLFISLSAIPPGATDNGEKQESLDASDIIERANANITTHLVDGDIVPNLRRNAMPCTATGCKWPKSRGHVYVPVKISPNYTTTERNIIIRALVTFRASTCIRFVLRTTQRDYLDFFSGSGCWSYLGRQGRGQRVSLQKNVCLYTSTVQHEVLHALGFHHEQVRSDRDRYVSILFQNIKPGQEGNFKKQQTNNLGTPYDFNSVMHYGKYGFSKNNEPTILAKKNPSRDFGTARTMSKNDIARVNRLYRCKCKWEIMLYSPKVET</sequence>
<dbReference type="Gene3D" id="3.40.390.10">
    <property type="entry name" value="Collagenase (Catalytic Domain)"/>
    <property type="match status" value="1"/>
</dbReference>
<dbReference type="GO" id="GO:0006508">
    <property type="term" value="P:proteolysis"/>
    <property type="evidence" value="ECO:0007669"/>
    <property type="project" value="UniProtKB-KW"/>
</dbReference>
<evidence type="ECO:0000256" key="11">
    <source>
        <dbReference type="ARBA" id="ARBA00024324"/>
    </source>
</evidence>
<dbReference type="InterPro" id="IPR024079">
    <property type="entry name" value="MetalloPept_cat_dom_sf"/>
</dbReference>
<keyword evidence="5 12" id="KW-0862">Zinc</keyword>
<feature type="chain" id="PRO_5041766107" description="Metalloendopeptidase" evidence="13">
    <location>
        <begin position="22"/>
        <end position="270"/>
    </location>
</feature>
<dbReference type="InterPro" id="IPR001506">
    <property type="entry name" value="Peptidase_M12A"/>
</dbReference>
<feature type="binding site" evidence="12">
    <location>
        <position position="166"/>
    </location>
    <ligand>
        <name>Zn(2+)</name>
        <dbReference type="ChEBI" id="CHEBI:29105"/>
        <note>catalytic</note>
    </ligand>
</feature>
<proteinExistence type="predicted"/>
<evidence type="ECO:0000256" key="8">
    <source>
        <dbReference type="ARBA" id="ARBA00023157"/>
    </source>
</evidence>
<comment type="caution">
    <text evidence="12">Lacks conserved residue(s) required for the propagation of feature annotation.</text>
</comment>
<evidence type="ECO:0000256" key="9">
    <source>
        <dbReference type="ARBA" id="ARBA00023180"/>
    </source>
</evidence>
<gene>
    <name evidence="15" type="ORF">KUDE01_023347</name>
</gene>
<dbReference type="EC" id="3.4.24.-" evidence="13"/>
<dbReference type="GO" id="GO:0004222">
    <property type="term" value="F:metalloendopeptidase activity"/>
    <property type="evidence" value="ECO:0007669"/>
    <property type="project" value="UniProtKB-UniRule"/>
</dbReference>
<keyword evidence="10" id="KW-0968">Cytoplasmic vesicle</keyword>
<evidence type="ECO:0000313" key="15">
    <source>
        <dbReference type="EMBL" id="KAK1882565.1"/>
    </source>
</evidence>
<dbReference type="PANTHER" id="PTHR10127">
    <property type="entry name" value="DISCOIDIN, CUB, EGF, LAMININ , AND ZINC METALLOPROTEASE DOMAIN CONTAINING"/>
    <property type="match status" value="1"/>
</dbReference>
<dbReference type="SMART" id="SM00235">
    <property type="entry name" value="ZnMc"/>
    <property type="match status" value="1"/>
</dbReference>
<keyword evidence="8" id="KW-1015">Disulfide bond</keyword>
<keyword evidence="16" id="KW-1185">Reference proteome</keyword>
<keyword evidence="9" id="KW-0325">Glycoprotein</keyword>
<comment type="cofactor">
    <cofactor evidence="12 13">
        <name>Zn(2+)</name>
        <dbReference type="ChEBI" id="CHEBI:29105"/>
    </cofactor>
    <text evidence="12 13">Binds 1 zinc ion per subunit.</text>
</comment>
<keyword evidence="6 12" id="KW-0482">Metalloprotease</keyword>
<dbReference type="FunFam" id="3.40.390.10:FF:000040">
    <property type="entry name" value="Metalloendopeptidase"/>
    <property type="match status" value="1"/>
</dbReference>
<evidence type="ECO:0000256" key="3">
    <source>
        <dbReference type="ARBA" id="ARBA00022729"/>
    </source>
</evidence>
<feature type="domain" description="Peptidase M12A" evidence="14">
    <location>
        <begin position="59"/>
        <end position="256"/>
    </location>
</feature>
<comment type="caution">
    <text evidence="15">The sequence shown here is derived from an EMBL/GenBank/DDBJ whole genome shotgun (WGS) entry which is preliminary data.</text>
</comment>
<keyword evidence="2 12" id="KW-0479">Metal-binding</keyword>
<feature type="active site" evidence="12">
    <location>
        <position position="157"/>
    </location>
</feature>
<evidence type="ECO:0000256" key="1">
    <source>
        <dbReference type="ARBA" id="ARBA00022670"/>
    </source>
</evidence>
<dbReference type="EMBL" id="JASDAP010000023">
    <property type="protein sequence ID" value="KAK1882565.1"/>
    <property type="molecule type" value="Genomic_DNA"/>
</dbReference>
<evidence type="ECO:0000256" key="10">
    <source>
        <dbReference type="ARBA" id="ARBA00023329"/>
    </source>
</evidence>
<feature type="binding site" evidence="12">
    <location>
        <position position="156"/>
    </location>
    <ligand>
        <name>Zn(2+)</name>
        <dbReference type="ChEBI" id="CHEBI:29105"/>
        <note>catalytic</note>
    </ligand>
</feature>
<reference evidence="15" key="1">
    <citation type="submission" date="2023-04" db="EMBL/GenBank/DDBJ databases">
        <title>Chromosome-level genome of Chaenocephalus aceratus.</title>
        <authorList>
            <person name="Park H."/>
        </authorList>
    </citation>
    <scope>NUCLEOTIDE SEQUENCE</scope>
    <source>
        <strain evidence="15">DE</strain>
        <tissue evidence="15">Muscle</tissue>
    </source>
</reference>
<evidence type="ECO:0000256" key="5">
    <source>
        <dbReference type="ARBA" id="ARBA00022833"/>
    </source>
</evidence>
<evidence type="ECO:0000256" key="2">
    <source>
        <dbReference type="ARBA" id="ARBA00022723"/>
    </source>
</evidence>
<keyword evidence="3 13" id="KW-0732">Signal</keyword>
<dbReference type="Proteomes" id="UP001228049">
    <property type="component" value="Unassembled WGS sequence"/>
</dbReference>
<evidence type="ECO:0000256" key="12">
    <source>
        <dbReference type="PROSITE-ProRule" id="PRU01211"/>
    </source>
</evidence>
<accession>A0AAD9BF37</accession>
<dbReference type="SUPFAM" id="SSF55486">
    <property type="entry name" value="Metalloproteases ('zincins'), catalytic domain"/>
    <property type="match status" value="1"/>
</dbReference>
<dbReference type="AlphaFoldDB" id="A0AAD9BF37"/>
<keyword evidence="1 12" id="KW-0645">Protease</keyword>
<feature type="signal peptide" evidence="13">
    <location>
        <begin position="1"/>
        <end position="21"/>
    </location>
</feature>
<name>A0AAD9BF37_DISEL</name>
<dbReference type="PROSITE" id="PS51864">
    <property type="entry name" value="ASTACIN"/>
    <property type="match status" value="1"/>
</dbReference>
<dbReference type="PRINTS" id="PR00480">
    <property type="entry name" value="ASTACIN"/>
</dbReference>
<dbReference type="InterPro" id="IPR006026">
    <property type="entry name" value="Peptidase_Metallo"/>
</dbReference>
<keyword evidence="7" id="KW-0865">Zymogen</keyword>
<evidence type="ECO:0000256" key="7">
    <source>
        <dbReference type="ARBA" id="ARBA00023145"/>
    </source>
</evidence>
<evidence type="ECO:0000259" key="14">
    <source>
        <dbReference type="PROSITE" id="PS51864"/>
    </source>
</evidence>